<dbReference type="Proteomes" id="UP000521075">
    <property type="component" value="Unassembled WGS sequence"/>
</dbReference>
<sequence>MSEIVRVVDPVSQVELVVPWFATAERAIARASLDRDGRLRRIRFYLDGTNPWPFWEDDAENSMPTPDDLGLSRQVTHDLREWFESWSSHVRYDGTPVDASWLGPWSARGDVLVERVQVEVWDFAEIVSEFG</sequence>
<dbReference type="RefSeq" id="WP_179700789.1">
    <property type="nucleotide sequence ID" value="NZ_BAAAHA010000010.1"/>
</dbReference>
<protein>
    <submittedName>
        <fullName evidence="1">Uncharacterized protein</fullName>
    </submittedName>
</protein>
<keyword evidence="2" id="KW-1185">Reference proteome</keyword>
<name>A0A853DVN8_9MICO</name>
<evidence type="ECO:0000313" key="2">
    <source>
        <dbReference type="Proteomes" id="UP000521075"/>
    </source>
</evidence>
<organism evidence="1 2">
    <name type="scientific">Leifsonia naganoensis</name>
    <dbReference type="NCBI Taxonomy" id="150025"/>
    <lineage>
        <taxon>Bacteria</taxon>
        <taxon>Bacillati</taxon>
        <taxon>Actinomycetota</taxon>
        <taxon>Actinomycetes</taxon>
        <taxon>Micrococcales</taxon>
        <taxon>Microbacteriaceae</taxon>
        <taxon>Leifsonia</taxon>
    </lineage>
</organism>
<dbReference type="AlphaFoldDB" id="A0A853DVN8"/>
<evidence type="ECO:0000313" key="1">
    <source>
        <dbReference type="EMBL" id="NYK09955.1"/>
    </source>
</evidence>
<reference evidence="1 2" key="1">
    <citation type="submission" date="2020-07" db="EMBL/GenBank/DDBJ databases">
        <title>Sequencing the genomes of 1000 actinobacteria strains.</title>
        <authorList>
            <person name="Klenk H.-P."/>
        </authorList>
    </citation>
    <scope>NUCLEOTIDE SEQUENCE [LARGE SCALE GENOMIC DNA]</scope>
    <source>
        <strain evidence="1 2">DSM 15166</strain>
    </source>
</reference>
<proteinExistence type="predicted"/>
<accession>A0A853DVN8</accession>
<gene>
    <name evidence="1" type="ORF">HNR14_001836</name>
</gene>
<comment type="caution">
    <text evidence="1">The sequence shown here is derived from an EMBL/GenBank/DDBJ whole genome shotgun (WGS) entry which is preliminary data.</text>
</comment>
<dbReference type="EMBL" id="JACCHJ010000001">
    <property type="protein sequence ID" value="NYK09955.1"/>
    <property type="molecule type" value="Genomic_DNA"/>
</dbReference>